<dbReference type="KEGG" id="ery:CP97_00310"/>
<evidence type="ECO:0000256" key="1">
    <source>
        <dbReference type="SAM" id="SignalP"/>
    </source>
</evidence>
<dbReference type="OrthoDB" id="7402425at2"/>
<evidence type="ECO:0000313" key="3">
    <source>
        <dbReference type="Proteomes" id="UP000059113"/>
    </source>
</evidence>
<dbReference type="PATRIC" id="fig|1648404.4.peg.68"/>
<feature type="chain" id="PRO_5005210699" description="Lipoprotein" evidence="1">
    <location>
        <begin position="22"/>
        <end position="277"/>
    </location>
</feature>
<proteinExistence type="predicted"/>
<dbReference type="EMBL" id="CP011310">
    <property type="protein sequence ID" value="AKQ40824.1"/>
    <property type="molecule type" value="Genomic_DNA"/>
</dbReference>
<protein>
    <recommendedName>
        <fullName evidence="4">Lipoprotein</fullName>
    </recommendedName>
</protein>
<dbReference type="PROSITE" id="PS51257">
    <property type="entry name" value="PROKAR_LIPOPROTEIN"/>
    <property type="match status" value="1"/>
</dbReference>
<gene>
    <name evidence="2" type="ORF">CP97_00310</name>
</gene>
<dbReference type="Proteomes" id="UP000059113">
    <property type="component" value="Chromosome"/>
</dbReference>
<dbReference type="AlphaFoldDB" id="A0A0H4VCL6"/>
<evidence type="ECO:0008006" key="4">
    <source>
        <dbReference type="Google" id="ProtNLM"/>
    </source>
</evidence>
<reference evidence="2 3" key="1">
    <citation type="journal article" date="2015" name="Int. J. Syst. Evol. Microbiol.">
        <title>Erythrobacter atlanticus sp. nov., a bacterium from ocean sediment able to degrade polycyclic aromatic hydrocarbons.</title>
        <authorList>
            <person name="Zhuang L."/>
            <person name="Liu Y."/>
            <person name="Wang L."/>
            <person name="Wang W."/>
            <person name="Shao Z."/>
        </authorList>
    </citation>
    <scope>NUCLEOTIDE SEQUENCE [LARGE SCALE GENOMIC DNA]</scope>
    <source>
        <strain evidence="3">s21-N3</strain>
    </source>
</reference>
<organism evidence="2 3">
    <name type="scientific">Aurantiacibacter atlanticus</name>
    <dbReference type="NCBI Taxonomy" id="1648404"/>
    <lineage>
        <taxon>Bacteria</taxon>
        <taxon>Pseudomonadati</taxon>
        <taxon>Pseudomonadota</taxon>
        <taxon>Alphaproteobacteria</taxon>
        <taxon>Sphingomonadales</taxon>
        <taxon>Erythrobacteraceae</taxon>
        <taxon>Aurantiacibacter</taxon>
    </lineage>
</organism>
<keyword evidence="1" id="KW-0732">Signal</keyword>
<reference evidence="3" key="2">
    <citation type="submission" date="2015-04" db="EMBL/GenBank/DDBJ databases">
        <title>The complete genome sequence of Erythrobacter sp. s21-N3.</title>
        <authorList>
            <person name="Zhuang L."/>
            <person name="Liu Y."/>
            <person name="Shao Z."/>
        </authorList>
    </citation>
    <scope>NUCLEOTIDE SEQUENCE [LARGE SCALE GENOMIC DNA]</scope>
    <source>
        <strain evidence="3">s21-N3</strain>
    </source>
</reference>
<accession>A0A0H4VCL6</accession>
<keyword evidence="3" id="KW-1185">Reference proteome</keyword>
<dbReference type="STRING" id="1648404.CP97_00310"/>
<dbReference type="RefSeq" id="WP_048884305.1">
    <property type="nucleotide sequence ID" value="NZ_CP011310.1"/>
</dbReference>
<feature type="signal peptide" evidence="1">
    <location>
        <begin position="1"/>
        <end position="21"/>
    </location>
</feature>
<name>A0A0H4VCL6_9SPHN</name>
<evidence type="ECO:0000313" key="2">
    <source>
        <dbReference type="EMBL" id="AKQ40824.1"/>
    </source>
</evidence>
<sequence>MIRPALISLAVMLLAACTQQAEQQPLWTFDENGRIVTAAGNAPSACVEPAAIPAGATQETSGRLTILEAPLPAPFISLQEDWPPEPENYEPKLARPAVPAELAYYVRAFPQEEQPAGDVLSIASEHVIFLRDGCFFADIEGDDDPLVMFPFGAALIVDEDGFLAFGSRYKPNAAGNVRVGLPAQTGMVSPLFDAPEEVSKACGHRKMIAVTSVSNPFDYPERFNPALRRYGERSGAIDKQILERANRCAIDAAKRQADRRLRTSALEPINCNRFWGF</sequence>